<evidence type="ECO:0000256" key="9">
    <source>
        <dbReference type="ARBA" id="ARBA00022833"/>
    </source>
</evidence>
<evidence type="ECO:0000256" key="6">
    <source>
        <dbReference type="ARBA" id="ARBA00022692"/>
    </source>
</evidence>
<reference evidence="16" key="1">
    <citation type="submission" date="2014-09" db="EMBL/GenBank/DDBJ databases">
        <authorList>
            <person name="Gomez-Valero L."/>
        </authorList>
    </citation>
    <scope>NUCLEOTIDE SEQUENCE [LARGE SCALE GENOMIC DNA]</scope>
    <source>
        <strain evidence="16">ATCC35250</strain>
    </source>
</reference>
<dbReference type="OrthoDB" id="9800627at2"/>
<keyword evidence="11" id="KW-0482">Metalloprotease</keyword>
<evidence type="ECO:0000259" key="14">
    <source>
        <dbReference type="Pfam" id="PF02163"/>
    </source>
</evidence>
<dbReference type="KEGG" id="lha:LHA_2189"/>
<name>A0A0A8UUN3_LEGHA</name>
<dbReference type="CDD" id="cd06158">
    <property type="entry name" value="S2P-M50_like_1"/>
    <property type="match status" value="1"/>
</dbReference>
<evidence type="ECO:0000256" key="12">
    <source>
        <dbReference type="ARBA" id="ARBA00023136"/>
    </source>
</evidence>
<feature type="transmembrane region" description="Helical" evidence="13">
    <location>
        <begin position="130"/>
        <end position="152"/>
    </location>
</feature>
<organism evidence="15 16">
    <name type="scientific">Legionella hackeliae</name>
    <dbReference type="NCBI Taxonomy" id="449"/>
    <lineage>
        <taxon>Bacteria</taxon>
        <taxon>Pseudomonadati</taxon>
        <taxon>Pseudomonadota</taxon>
        <taxon>Gammaproteobacteria</taxon>
        <taxon>Legionellales</taxon>
        <taxon>Legionellaceae</taxon>
        <taxon>Legionella</taxon>
    </lineage>
</organism>
<feature type="transmembrane region" description="Helical" evidence="13">
    <location>
        <begin position="96"/>
        <end position="118"/>
    </location>
</feature>
<dbReference type="InterPro" id="IPR044537">
    <property type="entry name" value="Rip2-like"/>
</dbReference>
<feature type="transmembrane region" description="Helical" evidence="13">
    <location>
        <begin position="54"/>
        <end position="76"/>
    </location>
</feature>
<keyword evidence="9" id="KW-0862">Zinc</keyword>
<evidence type="ECO:0000256" key="13">
    <source>
        <dbReference type="SAM" id="Phobius"/>
    </source>
</evidence>
<evidence type="ECO:0000313" key="16">
    <source>
        <dbReference type="Proteomes" id="UP000032803"/>
    </source>
</evidence>
<dbReference type="AlphaFoldDB" id="A0A0A8UUN3"/>
<evidence type="ECO:0000256" key="5">
    <source>
        <dbReference type="ARBA" id="ARBA00022670"/>
    </source>
</evidence>
<accession>A0A0A8UUN3</accession>
<dbReference type="PANTHER" id="PTHR35864:SF1">
    <property type="entry name" value="ZINC METALLOPROTEASE YWHC-RELATED"/>
    <property type="match status" value="1"/>
</dbReference>
<dbReference type="GO" id="GO:0008237">
    <property type="term" value="F:metallopeptidase activity"/>
    <property type="evidence" value="ECO:0007669"/>
    <property type="project" value="UniProtKB-KW"/>
</dbReference>
<dbReference type="PATRIC" id="fig|449.7.peg.270"/>
<dbReference type="HOGENOM" id="CLU_086979_0_0_6"/>
<keyword evidence="12 13" id="KW-0472">Membrane</keyword>
<keyword evidence="8" id="KW-0378">Hydrolase</keyword>
<comment type="cofactor">
    <cofactor evidence="1">
        <name>Zn(2+)</name>
        <dbReference type="ChEBI" id="CHEBI:29105"/>
    </cofactor>
</comment>
<feature type="transmembrane region" description="Helical" evidence="13">
    <location>
        <begin position="184"/>
        <end position="202"/>
    </location>
</feature>
<feature type="transmembrane region" description="Helical" evidence="13">
    <location>
        <begin position="12"/>
        <end position="33"/>
    </location>
</feature>
<dbReference type="GO" id="GO:0006508">
    <property type="term" value="P:proteolysis"/>
    <property type="evidence" value="ECO:0007669"/>
    <property type="project" value="UniProtKB-KW"/>
</dbReference>
<keyword evidence="7" id="KW-0479">Metal-binding</keyword>
<keyword evidence="16" id="KW-1185">Reference proteome</keyword>
<evidence type="ECO:0000256" key="2">
    <source>
        <dbReference type="ARBA" id="ARBA00004651"/>
    </source>
</evidence>
<dbReference type="PANTHER" id="PTHR35864">
    <property type="entry name" value="ZINC METALLOPROTEASE MJ0611-RELATED"/>
    <property type="match status" value="1"/>
</dbReference>
<comment type="subcellular location">
    <subcellularLocation>
        <location evidence="2">Cell membrane</location>
        <topology evidence="2">Multi-pass membrane protein</topology>
    </subcellularLocation>
</comment>
<proteinExistence type="inferred from homology"/>
<dbReference type="InterPro" id="IPR052348">
    <property type="entry name" value="Metallopeptidase_M50B"/>
</dbReference>
<feature type="domain" description="Peptidase M50" evidence="14">
    <location>
        <begin position="14"/>
        <end position="193"/>
    </location>
</feature>
<gene>
    <name evidence="15" type="ORF">LHA_2189</name>
</gene>
<protein>
    <submittedName>
        <fullName evidence="15">SpoIVFB, Zn-dependent protease</fullName>
    </submittedName>
</protein>
<evidence type="ECO:0000313" key="15">
    <source>
        <dbReference type="EMBL" id="CEK11211.1"/>
    </source>
</evidence>
<dbReference type="Pfam" id="PF02163">
    <property type="entry name" value="Peptidase_M50"/>
    <property type="match status" value="1"/>
</dbReference>
<dbReference type="Proteomes" id="UP000032803">
    <property type="component" value="Chromosome I"/>
</dbReference>
<dbReference type="STRING" id="449.LHA_2189"/>
<keyword evidence="5 15" id="KW-0645">Protease</keyword>
<evidence type="ECO:0000256" key="8">
    <source>
        <dbReference type="ARBA" id="ARBA00022801"/>
    </source>
</evidence>
<dbReference type="EMBL" id="LN681225">
    <property type="protein sequence ID" value="CEK11211.1"/>
    <property type="molecule type" value="Genomic_DNA"/>
</dbReference>
<evidence type="ECO:0000256" key="1">
    <source>
        <dbReference type="ARBA" id="ARBA00001947"/>
    </source>
</evidence>
<dbReference type="GO" id="GO:0046872">
    <property type="term" value="F:metal ion binding"/>
    <property type="evidence" value="ECO:0007669"/>
    <property type="project" value="UniProtKB-KW"/>
</dbReference>
<keyword evidence="6 13" id="KW-0812">Transmembrane</keyword>
<dbReference type="InterPro" id="IPR008915">
    <property type="entry name" value="Peptidase_M50"/>
</dbReference>
<keyword evidence="4" id="KW-1003">Cell membrane</keyword>
<sequence>MLELTTVQQIAIWILPVLFAITLHEASHAWVAYRLGDTTAKMLGRLSFNPIRHIDLIGTIIVPIVVLIVSQFNFVFGWAKPVPINDSQFRHPRRDVALSTAAGPLSNLLMAILWAGLLKLAINLNPQSSNAALFLLLASRAGVIINLLLAYLNLIPIPPLDGSRILASLLPPRQAYVYQKIEPWGFFILLLLMFTGILSWLINPPIQWSLMLLRSLFNL</sequence>
<evidence type="ECO:0000256" key="3">
    <source>
        <dbReference type="ARBA" id="ARBA00007931"/>
    </source>
</evidence>
<comment type="similarity">
    <text evidence="3">Belongs to the peptidase M50B family.</text>
</comment>
<keyword evidence="10 13" id="KW-1133">Transmembrane helix</keyword>
<evidence type="ECO:0000256" key="11">
    <source>
        <dbReference type="ARBA" id="ARBA00023049"/>
    </source>
</evidence>
<evidence type="ECO:0000256" key="7">
    <source>
        <dbReference type="ARBA" id="ARBA00022723"/>
    </source>
</evidence>
<evidence type="ECO:0000256" key="10">
    <source>
        <dbReference type="ARBA" id="ARBA00022989"/>
    </source>
</evidence>
<dbReference type="RefSeq" id="WP_045106450.1">
    <property type="nucleotide sequence ID" value="NZ_LN681225.1"/>
</dbReference>
<evidence type="ECO:0000256" key="4">
    <source>
        <dbReference type="ARBA" id="ARBA00022475"/>
    </source>
</evidence>
<dbReference type="GO" id="GO:0005886">
    <property type="term" value="C:plasma membrane"/>
    <property type="evidence" value="ECO:0007669"/>
    <property type="project" value="UniProtKB-SubCell"/>
</dbReference>